<dbReference type="Pfam" id="PF16486">
    <property type="entry name" value="ArgoN"/>
    <property type="match status" value="1"/>
</dbReference>
<accession>A0A4C1V532</accession>
<dbReference type="GO" id="GO:0003723">
    <property type="term" value="F:RNA binding"/>
    <property type="evidence" value="ECO:0007669"/>
    <property type="project" value="InterPro"/>
</dbReference>
<dbReference type="AlphaFoldDB" id="A0A4C1V532"/>
<dbReference type="InterPro" id="IPR036085">
    <property type="entry name" value="PAZ_dom_sf"/>
</dbReference>
<dbReference type="Pfam" id="PF08699">
    <property type="entry name" value="ArgoL1"/>
    <property type="match status" value="1"/>
</dbReference>
<dbReference type="CDD" id="cd02846">
    <property type="entry name" value="PAZ_argonaute_like"/>
    <property type="match status" value="1"/>
</dbReference>
<dbReference type="PROSITE" id="PS50821">
    <property type="entry name" value="PAZ"/>
    <property type="match status" value="1"/>
</dbReference>
<feature type="compositionally biased region" description="Low complexity" evidence="1">
    <location>
        <begin position="77"/>
        <end position="90"/>
    </location>
</feature>
<feature type="compositionally biased region" description="Low complexity" evidence="1">
    <location>
        <begin position="219"/>
        <end position="231"/>
    </location>
</feature>
<name>A0A4C1V532_EUMVA</name>
<keyword evidence="4" id="KW-1185">Reference proteome</keyword>
<feature type="domain" description="PAZ" evidence="2">
    <location>
        <begin position="522"/>
        <end position="639"/>
    </location>
</feature>
<dbReference type="OrthoDB" id="10252740at2759"/>
<feature type="compositionally biased region" description="Pro residues" evidence="1">
    <location>
        <begin position="267"/>
        <end position="280"/>
    </location>
</feature>
<feature type="region of interest" description="Disordered" evidence="1">
    <location>
        <begin position="48"/>
        <end position="296"/>
    </location>
</feature>
<dbReference type="STRING" id="151549.A0A4C1V532"/>
<evidence type="ECO:0000313" key="4">
    <source>
        <dbReference type="Proteomes" id="UP000299102"/>
    </source>
</evidence>
<comment type="caution">
    <text evidence="3">The sequence shown here is derived from an EMBL/GenBank/DDBJ whole genome shotgun (WGS) entry which is preliminary data.</text>
</comment>
<gene>
    <name evidence="3" type="primary">AGO2</name>
    <name evidence="3" type="ORF">EVAR_23879_1</name>
</gene>
<feature type="compositionally biased region" description="Basic and acidic residues" evidence="1">
    <location>
        <begin position="55"/>
        <end position="66"/>
    </location>
</feature>
<dbReference type="InterPro" id="IPR032474">
    <property type="entry name" value="Argonaute_N"/>
</dbReference>
<dbReference type="PANTHER" id="PTHR22891">
    <property type="entry name" value="EUKARYOTIC TRANSLATION INITIATION FACTOR 2C"/>
    <property type="match status" value="1"/>
</dbReference>
<dbReference type="SUPFAM" id="SSF101690">
    <property type="entry name" value="PAZ domain"/>
    <property type="match status" value="1"/>
</dbReference>
<dbReference type="SMART" id="SM01163">
    <property type="entry name" value="DUF1785"/>
    <property type="match status" value="1"/>
</dbReference>
<feature type="compositionally biased region" description="Basic residues" evidence="1">
    <location>
        <begin position="137"/>
        <end position="147"/>
    </location>
</feature>
<protein>
    <submittedName>
        <fullName evidence="3">Protein argonaute-2</fullName>
    </submittedName>
</protein>
<dbReference type="Proteomes" id="UP000299102">
    <property type="component" value="Unassembled WGS sequence"/>
</dbReference>
<reference evidence="3 4" key="1">
    <citation type="journal article" date="2019" name="Commun. Biol.">
        <title>The bagworm genome reveals a unique fibroin gene that provides high tensile strength.</title>
        <authorList>
            <person name="Kono N."/>
            <person name="Nakamura H."/>
            <person name="Ohtoshi R."/>
            <person name="Tomita M."/>
            <person name="Numata K."/>
            <person name="Arakawa K."/>
        </authorList>
    </citation>
    <scope>NUCLEOTIDE SEQUENCE [LARGE SCALE GENOMIC DNA]</scope>
</reference>
<dbReference type="Pfam" id="PF02170">
    <property type="entry name" value="PAZ"/>
    <property type="match status" value="1"/>
</dbReference>
<proteinExistence type="predicted"/>
<dbReference type="EMBL" id="BGZK01000274">
    <property type="protein sequence ID" value="GBP33476.1"/>
    <property type="molecule type" value="Genomic_DNA"/>
</dbReference>
<sequence length="779" mass="85738">MIYLYRHFIPKATSIQASLNALFTGLVKNSYSVNIIGEALEAFNTCKDRKKKGKKDAEENKPEELSKAVSDLSIRPSTSTATTSSTTAQDTESESKTEETTTPVGDVLPLKPTPDESKQTTATVDDDDEGGLGLGGAKKKRPRKKKQATSEGSSQKEPIQGPPSEPQPVTHPAQSWTQQAHTALPPQGQVRPPGERHVDPSHQGQVVPQPWGHLPTAPPSYREPSPRSFSPPQRPAWPATGAPPARPHAHPPSFARPLVGYGRGLVQPPPDATAPPPGCAPEPVLVQQSQRSRPTETEIVSKHHVIAKPKDAQKPSRFSIPDKIIGRSVGSRPVKVLTNYLPMKIKGMKIYRYDVGFKPDRPKKLLPKAFHASFDKNFPKLIVAFDQMKNFYSMKALPNVTSTERFTDNVEIVDNNGKKMSFEVSYKSTGVVDLNTIMEYMKGGTSLNPPTEAIQCVDVILRQGTLQSYVKCGRTFFIRPANPIPLEDGLEMWTGLFQSAIFTSSPFINIDVAHKGFPINQPVINLLQTFRLDINSPLETQKYSFEMLNSYLKGLKVVAKVGGDTALKREFICNGLGQPANRQKFTLTNSAGKQIEMTVANYFMKEKNCRLQYPNLNVLSVGPKDKNIYYPMELLEVSYGQLWATKVLITILIGKHGKSVTTGPHQILHVEIITSEHCVYGGGVFVRDANTYTIAMKRRERARRTAVHAGRALARFDDIRELGQIQSEGGGRALLRSRRTGGREGGPRQNYAGVVEEGARADYASASPDAHQASTNPVD</sequence>
<dbReference type="Gene3D" id="2.170.260.10">
    <property type="entry name" value="paz domain"/>
    <property type="match status" value="1"/>
</dbReference>
<dbReference type="InterPro" id="IPR014811">
    <property type="entry name" value="ArgoL1"/>
</dbReference>
<dbReference type="InterPro" id="IPR003100">
    <property type="entry name" value="PAZ_dom"/>
</dbReference>
<feature type="region of interest" description="Disordered" evidence="1">
    <location>
        <begin position="730"/>
        <end position="779"/>
    </location>
</feature>
<evidence type="ECO:0000313" key="3">
    <source>
        <dbReference type="EMBL" id="GBP33476.1"/>
    </source>
</evidence>
<feature type="compositionally biased region" description="Polar residues" evidence="1">
    <location>
        <begin position="172"/>
        <end position="181"/>
    </location>
</feature>
<evidence type="ECO:0000256" key="1">
    <source>
        <dbReference type="SAM" id="MobiDB-lite"/>
    </source>
</evidence>
<evidence type="ECO:0000259" key="2">
    <source>
        <dbReference type="PROSITE" id="PS50821"/>
    </source>
</evidence>
<organism evidence="3 4">
    <name type="scientific">Eumeta variegata</name>
    <name type="common">Bagworm moth</name>
    <name type="synonym">Eumeta japonica</name>
    <dbReference type="NCBI Taxonomy" id="151549"/>
    <lineage>
        <taxon>Eukaryota</taxon>
        <taxon>Metazoa</taxon>
        <taxon>Ecdysozoa</taxon>
        <taxon>Arthropoda</taxon>
        <taxon>Hexapoda</taxon>
        <taxon>Insecta</taxon>
        <taxon>Pterygota</taxon>
        <taxon>Neoptera</taxon>
        <taxon>Endopterygota</taxon>
        <taxon>Lepidoptera</taxon>
        <taxon>Glossata</taxon>
        <taxon>Ditrysia</taxon>
        <taxon>Tineoidea</taxon>
        <taxon>Psychidae</taxon>
        <taxon>Oiketicinae</taxon>
        <taxon>Eumeta</taxon>
    </lineage>
</organism>